<evidence type="ECO:0000313" key="7">
    <source>
        <dbReference type="EMBL" id="MFD2259923.1"/>
    </source>
</evidence>
<dbReference type="Pfam" id="PF09339">
    <property type="entry name" value="HTH_IclR"/>
    <property type="match status" value="1"/>
</dbReference>
<dbReference type="EMBL" id="JBHUIR010000030">
    <property type="protein sequence ID" value="MFD2259923.1"/>
    <property type="molecule type" value="Genomic_DNA"/>
</dbReference>
<sequence>MLKNSEADAPRTNADAPRSSEGWEKYLQVAAPQGAQGTVRIAALLRIVAAHNTTGMKISEIASLAKLEQPTAHRIVTALNSVGFLSRNPETRRYHLGPLLFELFTTAFPHFNIQEICQPAMRALADTLGDSVLLTVRSGFDGVCVDRQEGTYPIRTCTVDVGRRRPMGIGAGSIALLAAHSPAEVETIIEHNRERYLSFNTTAEDVMRRVENAREQGYVYQEVLHLPEIKAVAMAITGKTGHPFAAISITAIASRIPEQRVPEMVGALRQKVNEISEVIAQQGYV</sequence>
<keyword evidence="2" id="KW-0238">DNA-binding</keyword>
<dbReference type="InterPro" id="IPR036390">
    <property type="entry name" value="WH_DNA-bd_sf"/>
</dbReference>
<dbReference type="Gene3D" id="3.30.450.40">
    <property type="match status" value="1"/>
</dbReference>
<evidence type="ECO:0000256" key="4">
    <source>
        <dbReference type="SAM" id="MobiDB-lite"/>
    </source>
</evidence>
<dbReference type="InterPro" id="IPR029016">
    <property type="entry name" value="GAF-like_dom_sf"/>
</dbReference>
<evidence type="ECO:0000256" key="3">
    <source>
        <dbReference type="ARBA" id="ARBA00023163"/>
    </source>
</evidence>
<dbReference type="PANTHER" id="PTHR30136">
    <property type="entry name" value="HELIX-TURN-HELIX TRANSCRIPTIONAL REGULATOR, ICLR FAMILY"/>
    <property type="match status" value="1"/>
</dbReference>
<dbReference type="Gene3D" id="1.10.10.10">
    <property type="entry name" value="Winged helix-like DNA-binding domain superfamily/Winged helix DNA-binding domain"/>
    <property type="match status" value="1"/>
</dbReference>
<comment type="caution">
    <text evidence="7">The sequence shown here is derived from an EMBL/GenBank/DDBJ whole genome shotgun (WGS) entry which is preliminary data.</text>
</comment>
<feature type="domain" description="HTH iclR-type" evidence="5">
    <location>
        <begin position="35"/>
        <end position="98"/>
    </location>
</feature>
<dbReference type="InterPro" id="IPR036388">
    <property type="entry name" value="WH-like_DNA-bd_sf"/>
</dbReference>
<feature type="domain" description="IclR-ED" evidence="6">
    <location>
        <begin position="99"/>
        <end position="281"/>
    </location>
</feature>
<dbReference type="SUPFAM" id="SSF46785">
    <property type="entry name" value="Winged helix' DNA-binding domain"/>
    <property type="match status" value="1"/>
</dbReference>
<dbReference type="Proteomes" id="UP001597373">
    <property type="component" value="Unassembled WGS sequence"/>
</dbReference>
<dbReference type="InterPro" id="IPR050707">
    <property type="entry name" value="HTH_MetabolicPath_Reg"/>
</dbReference>
<dbReference type="Pfam" id="PF01614">
    <property type="entry name" value="IclR_C"/>
    <property type="match status" value="1"/>
</dbReference>
<organism evidence="7 8">
    <name type="scientific">Chelativorans composti</name>
    <dbReference type="NCBI Taxonomy" id="768533"/>
    <lineage>
        <taxon>Bacteria</taxon>
        <taxon>Pseudomonadati</taxon>
        <taxon>Pseudomonadota</taxon>
        <taxon>Alphaproteobacteria</taxon>
        <taxon>Hyphomicrobiales</taxon>
        <taxon>Phyllobacteriaceae</taxon>
        <taxon>Chelativorans</taxon>
    </lineage>
</organism>
<dbReference type="PANTHER" id="PTHR30136:SF39">
    <property type="entry name" value="TRANSCRIPTIONAL REGULATORY PROTEIN"/>
    <property type="match status" value="1"/>
</dbReference>
<proteinExistence type="predicted"/>
<accession>A0ABW5DHC0</accession>
<evidence type="ECO:0000259" key="6">
    <source>
        <dbReference type="PROSITE" id="PS51078"/>
    </source>
</evidence>
<gene>
    <name evidence="7" type="ORF">ACFSMZ_09120</name>
</gene>
<dbReference type="SUPFAM" id="SSF55781">
    <property type="entry name" value="GAF domain-like"/>
    <property type="match status" value="1"/>
</dbReference>
<evidence type="ECO:0000256" key="1">
    <source>
        <dbReference type="ARBA" id="ARBA00023015"/>
    </source>
</evidence>
<name>A0ABW5DHC0_9HYPH</name>
<reference evidence="8" key="1">
    <citation type="journal article" date="2019" name="Int. J. Syst. Evol. Microbiol.">
        <title>The Global Catalogue of Microorganisms (GCM) 10K type strain sequencing project: providing services to taxonomists for standard genome sequencing and annotation.</title>
        <authorList>
            <consortium name="The Broad Institute Genomics Platform"/>
            <consortium name="The Broad Institute Genome Sequencing Center for Infectious Disease"/>
            <person name="Wu L."/>
            <person name="Ma J."/>
        </authorList>
    </citation>
    <scope>NUCLEOTIDE SEQUENCE [LARGE SCALE GENOMIC DNA]</scope>
    <source>
        <strain evidence="8">KCTC 23707</strain>
    </source>
</reference>
<protein>
    <submittedName>
        <fullName evidence="7">IclR family transcriptional regulator</fullName>
    </submittedName>
</protein>
<feature type="region of interest" description="Disordered" evidence="4">
    <location>
        <begin position="1"/>
        <end position="20"/>
    </location>
</feature>
<dbReference type="PROSITE" id="PS51078">
    <property type="entry name" value="ICLR_ED"/>
    <property type="match status" value="1"/>
</dbReference>
<keyword evidence="3" id="KW-0804">Transcription</keyword>
<keyword evidence="1" id="KW-0805">Transcription regulation</keyword>
<dbReference type="InterPro" id="IPR014757">
    <property type="entry name" value="Tscrpt_reg_IclR_C"/>
</dbReference>
<evidence type="ECO:0000259" key="5">
    <source>
        <dbReference type="PROSITE" id="PS51077"/>
    </source>
</evidence>
<dbReference type="RefSeq" id="WP_345099453.1">
    <property type="nucleotide sequence ID" value="NZ_BAABGS010000061.1"/>
</dbReference>
<dbReference type="PROSITE" id="PS51077">
    <property type="entry name" value="HTH_ICLR"/>
    <property type="match status" value="1"/>
</dbReference>
<dbReference type="InterPro" id="IPR005471">
    <property type="entry name" value="Tscrpt_reg_IclR_N"/>
</dbReference>
<evidence type="ECO:0000256" key="2">
    <source>
        <dbReference type="ARBA" id="ARBA00023125"/>
    </source>
</evidence>
<dbReference type="SMART" id="SM00346">
    <property type="entry name" value="HTH_ICLR"/>
    <property type="match status" value="1"/>
</dbReference>
<evidence type="ECO:0000313" key="8">
    <source>
        <dbReference type="Proteomes" id="UP001597373"/>
    </source>
</evidence>
<keyword evidence="8" id="KW-1185">Reference proteome</keyword>